<dbReference type="PANTHER" id="PTHR30055">
    <property type="entry name" value="HTH-TYPE TRANSCRIPTIONAL REGULATOR RUTR"/>
    <property type="match status" value="1"/>
</dbReference>
<dbReference type="EMBL" id="JBIAPI010000001">
    <property type="protein sequence ID" value="MFF3223021.1"/>
    <property type="molecule type" value="Genomic_DNA"/>
</dbReference>
<dbReference type="Proteomes" id="UP001601948">
    <property type="component" value="Unassembled WGS sequence"/>
</dbReference>
<accession>A0ABW6QP74</accession>
<evidence type="ECO:0000259" key="5">
    <source>
        <dbReference type="PROSITE" id="PS50977"/>
    </source>
</evidence>
<feature type="domain" description="HTH tetR-type" evidence="5">
    <location>
        <begin position="13"/>
        <end position="73"/>
    </location>
</feature>
<evidence type="ECO:0000256" key="3">
    <source>
        <dbReference type="ARBA" id="ARBA00023163"/>
    </source>
</evidence>
<dbReference type="PANTHER" id="PTHR30055:SF234">
    <property type="entry name" value="HTH-TYPE TRANSCRIPTIONAL REGULATOR BETI"/>
    <property type="match status" value="1"/>
</dbReference>
<keyword evidence="2 4" id="KW-0238">DNA-binding</keyword>
<sequence length="205" mass="22538">MAIAVGTKKMPRAERERLILDAATRLFAEDGFGATSLAGIAAAAGITKPLVHSYFGPKEALFEACLARAGENIEQHVRTRIVDVPQDISMAYAVLDAVFTALEPRPHDWALLHEVVVPADSAAADSLHRHRRRVVGLAIDGIRDLARTMNLTDPADIDAATQVWLSALSALVRWWLAHPDNTAQDMLQRSERVFVGFGRLGRERR</sequence>
<comment type="caution">
    <text evidence="6">The sequence shown here is derived from an EMBL/GenBank/DDBJ whole genome shotgun (WGS) entry which is preliminary data.</text>
</comment>
<dbReference type="PROSITE" id="PS50977">
    <property type="entry name" value="HTH_TETR_2"/>
    <property type="match status" value="1"/>
</dbReference>
<dbReference type="Gene3D" id="1.10.357.10">
    <property type="entry name" value="Tetracycline Repressor, domain 2"/>
    <property type="match status" value="1"/>
</dbReference>
<dbReference type="PRINTS" id="PR00455">
    <property type="entry name" value="HTHTETR"/>
</dbReference>
<organism evidence="6 7">
    <name type="scientific">Nocardia suismassiliense</name>
    <dbReference type="NCBI Taxonomy" id="2077092"/>
    <lineage>
        <taxon>Bacteria</taxon>
        <taxon>Bacillati</taxon>
        <taxon>Actinomycetota</taxon>
        <taxon>Actinomycetes</taxon>
        <taxon>Mycobacteriales</taxon>
        <taxon>Nocardiaceae</taxon>
        <taxon>Nocardia</taxon>
    </lineage>
</organism>
<keyword evidence="1" id="KW-0805">Transcription regulation</keyword>
<dbReference type="InterPro" id="IPR050109">
    <property type="entry name" value="HTH-type_TetR-like_transc_reg"/>
</dbReference>
<dbReference type="InterPro" id="IPR009057">
    <property type="entry name" value="Homeodomain-like_sf"/>
</dbReference>
<dbReference type="Pfam" id="PF00440">
    <property type="entry name" value="TetR_N"/>
    <property type="match status" value="1"/>
</dbReference>
<dbReference type="SUPFAM" id="SSF46689">
    <property type="entry name" value="Homeodomain-like"/>
    <property type="match status" value="1"/>
</dbReference>
<evidence type="ECO:0000256" key="1">
    <source>
        <dbReference type="ARBA" id="ARBA00023015"/>
    </source>
</evidence>
<evidence type="ECO:0000313" key="7">
    <source>
        <dbReference type="Proteomes" id="UP001601948"/>
    </source>
</evidence>
<protein>
    <submittedName>
        <fullName evidence="6">TetR/AcrR family transcriptional regulator</fullName>
    </submittedName>
</protein>
<evidence type="ECO:0000256" key="2">
    <source>
        <dbReference type="ARBA" id="ARBA00023125"/>
    </source>
</evidence>
<evidence type="ECO:0000256" key="4">
    <source>
        <dbReference type="PROSITE-ProRule" id="PRU00335"/>
    </source>
</evidence>
<keyword evidence="7" id="KW-1185">Reference proteome</keyword>
<feature type="DNA-binding region" description="H-T-H motif" evidence="4">
    <location>
        <begin position="36"/>
        <end position="55"/>
    </location>
</feature>
<reference evidence="6 7" key="1">
    <citation type="submission" date="2024-10" db="EMBL/GenBank/DDBJ databases">
        <title>The Natural Products Discovery Center: Release of the First 8490 Sequenced Strains for Exploring Actinobacteria Biosynthetic Diversity.</title>
        <authorList>
            <person name="Kalkreuter E."/>
            <person name="Kautsar S.A."/>
            <person name="Yang D."/>
            <person name="Bader C.D."/>
            <person name="Teijaro C.N."/>
            <person name="Fluegel L."/>
            <person name="Davis C.M."/>
            <person name="Simpson J.R."/>
            <person name="Lauterbach L."/>
            <person name="Steele A.D."/>
            <person name="Gui C."/>
            <person name="Meng S."/>
            <person name="Li G."/>
            <person name="Viehrig K."/>
            <person name="Ye F."/>
            <person name="Su P."/>
            <person name="Kiefer A.F."/>
            <person name="Nichols A."/>
            <person name="Cepeda A.J."/>
            <person name="Yan W."/>
            <person name="Fan B."/>
            <person name="Jiang Y."/>
            <person name="Adhikari A."/>
            <person name="Zheng C.-J."/>
            <person name="Schuster L."/>
            <person name="Cowan T.M."/>
            <person name="Smanski M.J."/>
            <person name="Chevrette M.G."/>
            <person name="De Carvalho L.P.S."/>
            <person name="Shen B."/>
        </authorList>
    </citation>
    <scope>NUCLEOTIDE SEQUENCE [LARGE SCALE GENOMIC DNA]</scope>
    <source>
        <strain evidence="6 7">NPDC003040</strain>
    </source>
</reference>
<dbReference type="InterPro" id="IPR001647">
    <property type="entry name" value="HTH_TetR"/>
</dbReference>
<gene>
    <name evidence="6" type="ORF">ACFYV7_09500</name>
</gene>
<proteinExistence type="predicted"/>
<dbReference type="RefSeq" id="WP_387715638.1">
    <property type="nucleotide sequence ID" value="NZ_JBIAPI010000001.1"/>
</dbReference>
<keyword evidence="3" id="KW-0804">Transcription</keyword>
<evidence type="ECO:0000313" key="6">
    <source>
        <dbReference type="EMBL" id="MFF3223021.1"/>
    </source>
</evidence>
<name>A0ABW6QP74_9NOCA</name>